<dbReference type="PANTHER" id="PTHR46401:SF2">
    <property type="entry name" value="GLYCOSYLTRANSFERASE WBBK-RELATED"/>
    <property type="match status" value="1"/>
</dbReference>
<evidence type="ECO:0000313" key="5">
    <source>
        <dbReference type="Proteomes" id="UP000178319"/>
    </source>
</evidence>
<dbReference type="GO" id="GO:0009103">
    <property type="term" value="P:lipopolysaccharide biosynthetic process"/>
    <property type="evidence" value="ECO:0007669"/>
    <property type="project" value="TreeGrafter"/>
</dbReference>
<evidence type="ECO:0000259" key="3">
    <source>
        <dbReference type="Pfam" id="PF13439"/>
    </source>
</evidence>
<dbReference type="Gene3D" id="3.40.50.2000">
    <property type="entry name" value="Glycogen Phosphorylase B"/>
    <property type="match status" value="2"/>
</dbReference>
<dbReference type="SUPFAM" id="SSF53756">
    <property type="entry name" value="UDP-Glycosyltransferase/glycogen phosphorylase"/>
    <property type="match status" value="1"/>
</dbReference>
<accession>A0A1G1V7Z3</accession>
<dbReference type="CDD" id="cd03809">
    <property type="entry name" value="GT4_MtfB-like"/>
    <property type="match status" value="1"/>
</dbReference>
<keyword evidence="1" id="KW-0808">Transferase</keyword>
<gene>
    <name evidence="4" type="ORF">A3D26_03250</name>
</gene>
<dbReference type="FunFam" id="3.40.50.2000:FF:000119">
    <property type="entry name" value="Glycosyl transferase group 1"/>
    <property type="match status" value="1"/>
</dbReference>
<evidence type="ECO:0008006" key="6">
    <source>
        <dbReference type="Google" id="ProtNLM"/>
    </source>
</evidence>
<dbReference type="EMBL" id="MHBZ01000015">
    <property type="protein sequence ID" value="OGY11540.1"/>
    <property type="molecule type" value="Genomic_DNA"/>
</dbReference>
<evidence type="ECO:0000256" key="1">
    <source>
        <dbReference type="ARBA" id="ARBA00022679"/>
    </source>
</evidence>
<protein>
    <recommendedName>
        <fullName evidence="6">Glycosyl transferase family 1 domain-containing protein</fullName>
    </recommendedName>
</protein>
<dbReference type="InterPro" id="IPR028098">
    <property type="entry name" value="Glyco_trans_4-like_N"/>
</dbReference>
<feature type="domain" description="Glycosyl transferase family 1" evidence="2">
    <location>
        <begin position="185"/>
        <end position="347"/>
    </location>
</feature>
<dbReference type="AlphaFoldDB" id="A0A1G1V7Z3"/>
<evidence type="ECO:0000313" key="4">
    <source>
        <dbReference type="EMBL" id="OGY11540.1"/>
    </source>
</evidence>
<dbReference type="GO" id="GO:0016757">
    <property type="term" value="F:glycosyltransferase activity"/>
    <property type="evidence" value="ECO:0007669"/>
    <property type="project" value="InterPro"/>
</dbReference>
<reference evidence="4 5" key="1">
    <citation type="journal article" date="2016" name="Nat. Commun.">
        <title>Thousands of microbial genomes shed light on interconnected biogeochemical processes in an aquifer system.</title>
        <authorList>
            <person name="Anantharaman K."/>
            <person name="Brown C.T."/>
            <person name="Hug L.A."/>
            <person name="Sharon I."/>
            <person name="Castelle C.J."/>
            <person name="Probst A.J."/>
            <person name="Thomas B.C."/>
            <person name="Singh A."/>
            <person name="Wilkins M.J."/>
            <person name="Karaoz U."/>
            <person name="Brodie E.L."/>
            <person name="Williams K.H."/>
            <person name="Hubbard S.S."/>
            <person name="Banfield J.F."/>
        </authorList>
    </citation>
    <scope>NUCLEOTIDE SEQUENCE [LARGE SCALE GENOMIC DNA]</scope>
</reference>
<feature type="domain" description="Glycosyltransferase subfamily 4-like N-terminal" evidence="3">
    <location>
        <begin position="17"/>
        <end position="173"/>
    </location>
</feature>
<sequence>MIIGIDGNEANITHRLGVNQYAAELLKALEKLAPRREHEWVIYLSQPPLPHLPHERKGWKYVVLHGEGLWVLRKLTPYLWRNKDKINVLFTPSHYTPPFLPKPIVMSIMDLNYLKYPQFLTKKDLLQLKIWTQTSLTNAARVIAISESTKNEIIKNYPRIKKKISVTPLGYDKNQFFYPYPKTKIEKIKKKYGIKDNYLLYLGALKPNKNVEGLVEAISLVKGKVPDITLVIAGKKGWLYEPIFKKVSELALKESVIFTDYIPEEEKAALYAGARALVSPSFWEGFGMHVLEGMGTGCPVVISKAGSLEEVGGTAAIYVDPQKPMSIAEGILSVVEAPPSRYNKLKKKVLNQARKFSWEKTARETLKTLEEAVGTKDQEKC</sequence>
<name>A0A1G1V7Z3_9BACT</name>
<proteinExistence type="predicted"/>
<organism evidence="4 5">
    <name type="scientific">Candidatus Blackburnbacteria bacterium RIFCSPHIGHO2_02_FULL_44_20</name>
    <dbReference type="NCBI Taxonomy" id="1797516"/>
    <lineage>
        <taxon>Bacteria</taxon>
        <taxon>Candidatus Blackburniibacteriota</taxon>
    </lineage>
</organism>
<dbReference type="Pfam" id="PF00534">
    <property type="entry name" value="Glycos_transf_1"/>
    <property type="match status" value="1"/>
</dbReference>
<evidence type="ECO:0000259" key="2">
    <source>
        <dbReference type="Pfam" id="PF00534"/>
    </source>
</evidence>
<dbReference type="PANTHER" id="PTHR46401">
    <property type="entry name" value="GLYCOSYLTRANSFERASE WBBK-RELATED"/>
    <property type="match status" value="1"/>
</dbReference>
<dbReference type="InterPro" id="IPR001296">
    <property type="entry name" value="Glyco_trans_1"/>
</dbReference>
<comment type="caution">
    <text evidence="4">The sequence shown here is derived from an EMBL/GenBank/DDBJ whole genome shotgun (WGS) entry which is preliminary data.</text>
</comment>
<dbReference type="Pfam" id="PF13439">
    <property type="entry name" value="Glyco_transf_4"/>
    <property type="match status" value="1"/>
</dbReference>
<dbReference type="STRING" id="1797516.A3D26_03250"/>
<dbReference type="Proteomes" id="UP000178319">
    <property type="component" value="Unassembled WGS sequence"/>
</dbReference>